<keyword evidence="5" id="KW-0805">Transcription regulation</keyword>
<evidence type="ECO:0000256" key="5">
    <source>
        <dbReference type="ARBA" id="ARBA00023015"/>
    </source>
</evidence>
<evidence type="ECO:0000259" key="11">
    <source>
        <dbReference type="PROSITE" id="PS50110"/>
    </source>
</evidence>
<evidence type="ECO:0000256" key="1">
    <source>
        <dbReference type="ARBA" id="ARBA00004496"/>
    </source>
</evidence>
<feature type="domain" description="Response regulatory" evidence="11">
    <location>
        <begin position="8"/>
        <end position="121"/>
    </location>
</feature>
<evidence type="ECO:0000256" key="10">
    <source>
        <dbReference type="PROSITE-ProRule" id="PRU01091"/>
    </source>
</evidence>
<feature type="DNA-binding region" description="OmpR/PhoB-type" evidence="10">
    <location>
        <begin position="137"/>
        <end position="237"/>
    </location>
</feature>
<dbReference type="Gene3D" id="3.40.50.2300">
    <property type="match status" value="1"/>
</dbReference>
<dbReference type="Gene3D" id="6.10.250.690">
    <property type="match status" value="1"/>
</dbReference>
<protein>
    <submittedName>
        <fullName evidence="13">Two-component system response regulator ResD</fullName>
    </submittedName>
</protein>
<dbReference type="InterPro" id="IPR011006">
    <property type="entry name" value="CheY-like_superfamily"/>
</dbReference>
<accession>A0ABS4IFD2</accession>
<dbReference type="Proteomes" id="UP001519345">
    <property type="component" value="Unassembled WGS sequence"/>
</dbReference>
<evidence type="ECO:0000256" key="6">
    <source>
        <dbReference type="ARBA" id="ARBA00023125"/>
    </source>
</evidence>
<dbReference type="SUPFAM" id="SSF46894">
    <property type="entry name" value="C-terminal effector domain of the bipartite response regulators"/>
    <property type="match status" value="1"/>
</dbReference>
<dbReference type="PROSITE" id="PS50110">
    <property type="entry name" value="RESPONSE_REGULATORY"/>
    <property type="match status" value="1"/>
</dbReference>
<dbReference type="SMART" id="SM00862">
    <property type="entry name" value="Trans_reg_C"/>
    <property type="match status" value="1"/>
</dbReference>
<gene>
    <name evidence="13" type="ORF">J2Z83_001749</name>
</gene>
<keyword evidence="6 10" id="KW-0238">DNA-binding</keyword>
<evidence type="ECO:0000256" key="4">
    <source>
        <dbReference type="ARBA" id="ARBA00023012"/>
    </source>
</evidence>
<dbReference type="InterPro" id="IPR036388">
    <property type="entry name" value="WH-like_DNA-bd_sf"/>
</dbReference>
<comment type="caution">
    <text evidence="13">The sequence shown here is derived from an EMBL/GenBank/DDBJ whole genome shotgun (WGS) entry which is preliminary data.</text>
</comment>
<dbReference type="Pfam" id="PF00072">
    <property type="entry name" value="Response_reg"/>
    <property type="match status" value="1"/>
</dbReference>
<feature type="domain" description="OmpR/PhoB-type" evidence="12">
    <location>
        <begin position="137"/>
        <end position="237"/>
    </location>
</feature>
<dbReference type="RefSeq" id="WP_209462829.1">
    <property type="nucleotide sequence ID" value="NZ_CP110224.1"/>
</dbReference>
<sequence length="240" mass="27614">MGIDTNGKILVVDDEERIRRLIRMYLEREEYEVEEADNGADALEKSLNNNYNVILLDLMMPEMDGIEVCKELRKEKTTPVIMLTAKGEEGNRVQGFEVGADDYIVKPFSPREVVLRVKALLRRVSPSSVSETTTAAKNVLVFPHLTINHDAHRVNADGEEVFLTPKEYELLCFLAESPDKVFNREQLLKEVWQYEFFGDLRTVDTHVKRLREKLNMVSEKAAKMIVTVWGVGYKFEVDDD</sequence>
<evidence type="ECO:0000256" key="9">
    <source>
        <dbReference type="PROSITE-ProRule" id="PRU00169"/>
    </source>
</evidence>
<dbReference type="Gene3D" id="1.10.10.10">
    <property type="entry name" value="Winged helix-like DNA-binding domain superfamily/Winged helix DNA-binding domain"/>
    <property type="match status" value="1"/>
</dbReference>
<proteinExistence type="predicted"/>
<dbReference type="PROSITE" id="PS51755">
    <property type="entry name" value="OMPR_PHOB"/>
    <property type="match status" value="1"/>
</dbReference>
<keyword evidence="2" id="KW-0963">Cytoplasm</keyword>
<organism evidence="13 14">
    <name type="scientific">Virgibacillus natechei</name>
    <dbReference type="NCBI Taxonomy" id="1216297"/>
    <lineage>
        <taxon>Bacteria</taxon>
        <taxon>Bacillati</taxon>
        <taxon>Bacillota</taxon>
        <taxon>Bacilli</taxon>
        <taxon>Bacillales</taxon>
        <taxon>Bacillaceae</taxon>
        <taxon>Virgibacillus</taxon>
    </lineage>
</organism>
<evidence type="ECO:0000256" key="2">
    <source>
        <dbReference type="ARBA" id="ARBA00022490"/>
    </source>
</evidence>
<dbReference type="PANTHER" id="PTHR48111:SF44">
    <property type="entry name" value="TRANSCRIPTIONAL REGULATORY PROTEIN RESD"/>
    <property type="match status" value="1"/>
</dbReference>
<dbReference type="InterPro" id="IPR001867">
    <property type="entry name" value="OmpR/PhoB-type_DNA-bd"/>
</dbReference>
<name>A0ABS4IFD2_9BACI</name>
<keyword evidence="7" id="KW-0010">Activator</keyword>
<dbReference type="SUPFAM" id="SSF52172">
    <property type="entry name" value="CheY-like"/>
    <property type="match status" value="1"/>
</dbReference>
<dbReference type="Pfam" id="PF00486">
    <property type="entry name" value="Trans_reg_C"/>
    <property type="match status" value="1"/>
</dbReference>
<evidence type="ECO:0000259" key="12">
    <source>
        <dbReference type="PROSITE" id="PS51755"/>
    </source>
</evidence>
<dbReference type="EMBL" id="JAGGKX010000007">
    <property type="protein sequence ID" value="MBP1969642.1"/>
    <property type="molecule type" value="Genomic_DNA"/>
</dbReference>
<reference evidence="13 14" key="1">
    <citation type="submission" date="2021-03" db="EMBL/GenBank/DDBJ databases">
        <title>Genomic Encyclopedia of Type Strains, Phase IV (KMG-IV): sequencing the most valuable type-strain genomes for metagenomic binning, comparative biology and taxonomic classification.</title>
        <authorList>
            <person name="Goeker M."/>
        </authorList>
    </citation>
    <scope>NUCLEOTIDE SEQUENCE [LARGE SCALE GENOMIC DNA]</scope>
    <source>
        <strain evidence="13 14">DSM 25609</strain>
    </source>
</reference>
<dbReference type="InterPro" id="IPR039420">
    <property type="entry name" value="WalR-like"/>
</dbReference>
<keyword evidence="4" id="KW-0902">Two-component regulatory system</keyword>
<feature type="modified residue" description="4-aspartylphosphate" evidence="9">
    <location>
        <position position="57"/>
    </location>
</feature>
<dbReference type="CDD" id="cd00383">
    <property type="entry name" value="trans_reg_C"/>
    <property type="match status" value="1"/>
</dbReference>
<evidence type="ECO:0000256" key="8">
    <source>
        <dbReference type="ARBA" id="ARBA00023163"/>
    </source>
</evidence>
<comment type="subcellular location">
    <subcellularLocation>
        <location evidence="1">Cytoplasm</location>
    </subcellularLocation>
</comment>
<keyword evidence="14" id="KW-1185">Reference proteome</keyword>
<evidence type="ECO:0000313" key="14">
    <source>
        <dbReference type="Proteomes" id="UP001519345"/>
    </source>
</evidence>
<evidence type="ECO:0000313" key="13">
    <source>
        <dbReference type="EMBL" id="MBP1969642.1"/>
    </source>
</evidence>
<dbReference type="InterPro" id="IPR016032">
    <property type="entry name" value="Sig_transdc_resp-reg_C-effctor"/>
</dbReference>
<evidence type="ECO:0000256" key="3">
    <source>
        <dbReference type="ARBA" id="ARBA00022553"/>
    </source>
</evidence>
<dbReference type="InterPro" id="IPR001789">
    <property type="entry name" value="Sig_transdc_resp-reg_receiver"/>
</dbReference>
<dbReference type="SMART" id="SM00448">
    <property type="entry name" value="REC"/>
    <property type="match status" value="1"/>
</dbReference>
<evidence type="ECO:0000256" key="7">
    <source>
        <dbReference type="ARBA" id="ARBA00023159"/>
    </source>
</evidence>
<dbReference type="PANTHER" id="PTHR48111">
    <property type="entry name" value="REGULATOR OF RPOS"/>
    <property type="match status" value="1"/>
</dbReference>
<keyword evidence="8" id="KW-0804">Transcription</keyword>
<keyword evidence="3 9" id="KW-0597">Phosphoprotein</keyword>